<feature type="domain" description="Mechanosensitive ion channel MscS" evidence="8">
    <location>
        <begin position="188"/>
        <end position="255"/>
    </location>
</feature>
<evidence type="ECO:0000256" key="5">
    <source>
        <dbReference type="ARBA" id="ARBA00022989"/>
    </source>
</evidence>
<dbReference type="InterPro" id="IPR011014">
    <property type="entry name" value="MscS_channel_TM-2"/>
</dbReference>
<dbReference type="PANTHER" id="PTHR43634:SF2">
    <property type="entry name" value="LOW CONDUCTANCE MECHANOSENSITIVE CHANNEL YNAI"/>
    <property type="match status" value="1"/>
</dbReference>
<dbReference type="PANTHER" id="PTHR43634">
    <property type="entry name" value="OW CONDUCTANCE MECHANOSENSITIVE CHANNEL"/>
    <property type="match status" value="1"/>
</dbReference>
<evidence type="ECO:0000313" key="11">
    <source>
        <dbReference type="EMBL" id="RLJ69956.1"/>
    </source>
</evidence>
<dbReference type="PROSITE" id="PS01246">
    <property type="entry name" value="UPF0003"/>
    <property type="match status" value="1"/>
</dbReference>
<dbReference type="Pfam" id="PF00924">
    <property type="entry name" value="MS_channel_2nd"/>
    <property type="match status" value="1"/>
</dbReference>
<gene>
    <name evidence="11" type="ORF">BCF55_0216</name>
</gene>
<dbReference type="SUPFAM" id="SSF50182">
    <property type="entry name" value="Sm-like ribonucleoproteins"/>
    <property type="match status" value="1"/>
</dbReference>
<dbReference type="InterPro" id="IPR006685">
    <property type="entry name" value="MscS_channel_2nd"/>
</dbReference>
<dbReference type="GO" id="GO:0005886">
    <property type="term" value="C:plasma membrane"/>
    <property type="evidence" value="ECO:0007669"/>
    <property type="project" value="UniProtKB-SubCell"/>
</dbReference>
<reference evidence="11 12" key="1">
    <citation type="submission" date="2018-10" db="EMBL/GenBank/DDBJ databases">
        <title>Genomic Encyclopedia of Archaeal and Bacterial Type Strains, Phase II (KMG-II): from individual species to whole genera.</title>
        <authorList>
            <person name="Goeker M."/>
        </authorList>
    </citation>
    <scope>NUCLEOTIDE SEQUENCE [LARGE SCALE GENOMIC DNA]</scope>
    <source>
        <strain evidence="11 12">DSM 16510</strain>
    </source>
</reference>
<keyword evidence="5 7" id="KW-1133">Transmembrane helix</keyword>
<feature type="transmembrane region" description="Helical" evidence="7">
    <location>
        <begin position="105"/>
        <end position="122"/>
    </location>
</feature>
<dbReference type="EMBL" id="RCCJ01000001">
    <property type="protein sequence ID" value="RLJ69956.1"/>
    <property type="molecule type" value="Genomic_DNA"/>
</dbReference>
<evidence type="ECO:0000256" key="1">
    <source>
        <dbReference type="ARBA" id="ARBA00004651"/>
    </source>
</evidence>
<dbReference type="Gene3D" id="1.10.287.1260">
    <property type="match status" value="1"/>
</dbReference>
<keyword evidence="12" id="KW-1185">Reference proteome</keyword>
<dbReference type="InterPro" id="IPR049142">
    <property type="entry name" value="MS_channel_1st"/>
</dbReference>
<keyword evidence="4 7" id="KW-0812">Transmembrane</keyword>
<dbReference type="RefSeq" id="WP_121008952.1">
    <property type="nucleotide sequence ID" value="NZ_RCCJ01000001.1"/>
</dbReference>
<keyword evidence="3" id="KW-1003">Cell membrane</keyword>
<dbReference type="Pfam" id="PF21082">
    <property type="entry name" value="MS_channel_3rd"/>
    <property type="match status" value="1"/>
</dbReference>
<dbReference type="InterPro" id="IPR010920">
    <property type="entry name" value="LSM_dom_sf"/>
</dbReference>
<feature type="transmembrane region" description="Helical" evidence="7">
    <location>
        <begin position="70"/>
        <end position="93"/>
    </location>
</feature>
<dbReference type="InterPro" id="IPR045042">
    <property type="entry name" value="YnaI-like"/>
</dbReference>
<accession>A0A497XM37</accession>
<protein>
    <submittedName>
        <fullName evidence="11">MscS family membrane protein</fullName>
    </submittedName>
</protein>
<keyword evidence="6 7" id="KW-0472">Membrane</keyword>
<dbReference type="InterPro" id="IPR023408">
    <property type="entry name" value="MscS_beta-dom_sf"/>
</dbReference>
<dbReference type="Proteomes" id="UP000267841">
    <property type="component" value="Unassembled WGS sequence"/>
</dbReference>
<dbReference type="AlphaFoldDB" id="A0A497XM37"/>
<comment type="subcellular location">
    <subcellularLocation>
        <location evidence="1">Cell membrane</location>
        <topology evidence="1">Multi-pass membrane protein</topology>
    </subcellularLocation>
</comment>
<comment type="caution">
    <text evidence="11">The sequence shown here is derived from an EMBL/GenBank/DDBJ whole genome shotgun (WGS) entry which is preliminary data.</text>
</comment>
<evidence type="ECO:0000256" key="7">
    <source>
        <dbReference type="SAM" id="Phobius"/>
    </source>
</evidence>
<evidence type="ECO:0000259" key="10">
    <source>
        <dbReference type="Pfam" id="PF21088"/>
    </source>
</evidence>
<dbReference type="SUPFAM" id="SSF82689">
    <property type="entry name" value="Mechanosensitive channel protein MscS (YggB), C-terminal domain"/>
    <property type="match status" value="1"/>
</dbReference>
<evidence type="ECO:0000256" key="2">
    <source>
        <dbReference type="ARBA" id="ARBA00008017"/>
    </source>
</evidence>
<evidence type="ECO:0000259" key="8">
    <source>
        <dbReference type="Pfam" id="PF00924"/>
    </source>
</evidence>
<evidence type="ECO:0000256" key="3">
    <source>
        <dbReference type="ARBA" id="ARBA00022475"/>
    </source>
</evidence>
<dbReference type="SUPFAM" id="SSF82861">
    <property type="entry name" value="Mechanosensitive channel protein MscS (YggB), transmembrane region"/>
    <property type="match status" value="1"/>
</dbReference>
<evidence type="ECO:0000256" key="4">
    <source>
        <dbReference type="ARBA" id="ARBA00022692"/>
    </source>
</evidence>
<dbReference type="Pfam" id="PF21088">
    <property type="entry name" value="MS_channel_1st"/>
    <property type="match status" value="1"/>
</dbReference>
<feature type="transmembrane region" description="Helical" evidence="7">
    <location>
        <begin position="168"/>
        <end position="186"/>
    </location>
</feature>
<evidence type="ECO:0000256" key="6">
    <source>
        <dbReference type="ARBA" id="ARBA00023136"/>
    </source>
</evidence>
<sequence length="379" mass="43146">MESLVETVRNLQEYLNFVILGTPLYRFILALLVLFLFFFFRKLFTLVAITSLRKLVRRTPTEIDDIILRAWTRPISFLVVIAGIGLSLAIIGIESKITLKVIKTLAVFTLGWMSFNLVTAFEDKFYEFAQRFGRELSREIGGFLVKLTKAFIILVIGVAILQEWGINVSALLASVGLLGLAVSLAAKDTLENIISGFVILLDKPILSGESGQIAGVQGTVEEIGLRSTKIRTFDKTLVSIPNKEVVNQNIDNWSRRDKRRVRTYIGLVYSTTREQMENILRDIRDMLANHPRVSKEENFYVHFEVFGDSSLNILLQYYTDTADYAEYLKIVEDINLKIMEIVERNGSSFAFPSRSLYLEKLPSEVLPLNNPQTRRRKSS</sequence>
<dbReference type="GO" id="GO:0008381">
    <property type="term" value="F:mechanosensitive monoatomic ion channel activity"/>
    <property type="evidence" value="ECO:0007669"/>
    <property type="project" value="UniProtKB-ARBA"/>
</dbReference>
<feature type="domain" description="Mechanosensitive ion channel MscS C-terminal" evidence="9">
    <location>
        <begin position="261"/>
        <end position="349"/>
    </location>
</feature>
<evidence type="ECO:0000259" key="9">
    <source>
        <dbReference type="Pfam" id="PF21082"/>
    </source>
</evidence>
<organism evidence="11 12">
    <name type="scientific">Hydrogenivirga caldilitoris</name>
    <dbReference type="NCBI Taxonomy" id="246264"/>
    <lineage>
        <taxon>Bacteria</taxon>
        <taxon>Pseudomonadati</taxon>
        <taxon>Aquificota</taxon>
        <taxon>Aquificia</taxon>
        <taxon>Aquificales</taxon>
        <taxon>Aquificaceae</taxon>
        <taxon>Hydrogenivirga</taxon>
    </lineage>
</organism>
<dbReference type="OrthoDB" id="9809206at2"/>
<feature type="transmembrane region" description="Helical" evidence="7">
    <location>
        <begin position="24"/>
        <end position="49"/>
    </location>
</feature>
<feature type="domain" description="Mechanosensitive ion channel transmembrane helices 2/3" evidence="10">
    <location>
        <begin position="146"/>
        <end position="187"/>
    </location>
</feature>
<comment type="similarity">
    <text evidence="2">Belongs to the MscS (TC 1.A.23) family.</text>
</comment>
<dbReference type="Gene3D" id="3.30.70.100">
    <property type="match status" value="1"/>
</dbReference>
<evidence type="ECO:0000313" key="12">
    <source>
        <dbReference type="Proteomes" id="UP000267841"/>
    </source>
</evidence>
<dbReference type="InterPro" id="IPR011066">
    <property type="entry name" value="MscS_channel_C_sf"/>
</dbReference>
<feature type="transmembrane region" description="Helical" evidence="7">
    <location>
        <begin position="143"/>
        <end position="162"/>
    </location>
</feature>
<dbReference type="InterPro" id="IPR006686">
    <property type="entry name" value="MscS_channel_CS"/>
</dbReference>
<dbReference type="Gene3D" id="2.30.30.60">
    <property type="match status" value="1"/>
</dbReference>
<proteinExistence type="inferred from homology"/>
<name>A0A497XM37_9AQUI</name>
<dbReference type="InterPro" id="IPR049278">
    <property type="entry name" value="MS_channel_C"/>
</dbReference>